<reference evidence="3 4" key="1">
    <citation type="journal article" date="2017" name="MBio">
        <title>Type VI secretion-mediated competition in the bee gut microbiome.</title>
        <authorList>
            <person name="Steele M.I."/>
            <person name="Kwong W.K."/>
            <person name="Powell J.E."/>
            <person name="Whiteley M."/>
            <person name="Moran N.A."/>
        </authorList>
    </citation>
    <scope>NUCLEOTIDE SEQUENCE [LARGE SCALE GENOMIC DNA]</scope>
    <source>
        <strain evidence="3 4">PEB0171</strain>
    </source>
</reference>
<proteinExistence type="inferred from homology"/>
<dbReference type="EMBL" id="MEIV01000006">
    <property type="protein sequence ID" value="PIT65359.1"/>
    <property type="molecule type" value="Genomic_DNA"/>
</dbReference>
<evidence type="ECO:0000256" key="1">
    <source>
        <dbReference type="ARBA" id="ARBA00006845"/>
    </source>
</evidence>
<dbReference type="RefSeq" id="WP_100116187.1">
    <property type="nucleotide sequence ID" value="NZ_MEIV01000006.1"/>
</dbReference>
<gene>
    <name evidence="3" type="ORF">BHC47_08615</name>
</gene>
<dbReference type="Proteomes" id="UP000231094">
    <property type="component" value="Unassembled WGS sequence"/>
</dbReference>
<comment type="caution">
    <text evidence="3">The sequence shown here is derived from an EMBL/GenBank/DDBJ whole genome shotgun (WGS) entry which is preliminary data.</text>
</comment>
<sequence>MELKTITLDLSNIKDLDSLYNELSLLFGFPDFCGKNVNALIDCMSGVRFPEEGMTKVNICRDECFMLEIKGLCDAPNEIKNTIIFVIECVNERYLIDKMNPAFLLHLIR</sequence>
<protein>
    <recommendedName>
        <fullName evidence="2">Barstar (barnase inhibitor) domain-containing protein</fullName>
    </recommendedName>
</protein>
<comment type="similarity">
    <text evidence="1">Belongs to the barstar family.</text>
</comment>
<accession>A0A2N9Y7P3</accession>
<feature type="domain" description="Barstar (barnase inhibitor)" evidence="2">
    <location>
        <begin position="4"/>
        <end position="52"/>
    </location>
</feature>
<evidence type="ECO:0000313" key="4">
    <source>
        <dbReference type="Proteomes" id="UP000231094"/>
    </source>
</evidence>
<evidence type="ECO:0000313" key="3">
    <source>
        <dbReference type="EMBL" id="PIT65359.1"/>
    </source>
</evidence>
<evidence type="ECO:0000259" key="2">
    <source>
        <dbReference type="Pfam" id="PF01337"/>
    </source>
</evidence>
<dbReference type="SUPFAM" id="SSF52038">
    <property type="entry name" value="Barstar-related"/>
    <property type="match status" value="1"/>
</dbReference>
<name>A0A2N9Y7P3_9NEIS</name>
<dbReference type="InterPro" id="IPR035905">
    <property type="entry name" value="Barstar-like_sf"/>
</dbReference>
<dbReference type="InterPro" id="IPR000468">
    <property type="entry name" value="Barstar"/>
</dbReference>
<dbReference type="Pfam" id="PF01337">
    <property type="entry name" value="Barstar"/>
    <property type="match status" value="1"/>
</dbReference>
<organism evidence="3 4">
    <name type="scientific">Snodgrassella alvi</name>
    <dbReference type="NCBI Taxonomy" id="1196083"/>
    <lineage>
        <taxon>Bacteria</taxon>
        <taxon>Pseudomonadati</taxon>
        <taxon>Pseudomonadota</taxon>
        <taxon>Betaproteobacteria</taxon>
        <taxon>Neisseriales</taxon>
        <taxon>Neisseriaceae</taxon>
        <taxon>Snodgrassella</taxon>
    </lineage>
</organism>
<dbReference type="Gene3D" id="3.30.370.10">
    <property type="entry name" value="Barstar-like"/>
    <property type="match status" value="1"/>
</dbReference>
<dbReference type="AlphaFoldDB" id="A0A2N9Y7P3"/>